<evidence type="ECO:0000256" key="1">
    <source>
        <dbReference type="SAM" id="MobiDB-lite"/>
    </source>
</evidence>
<feature type="non-terminal residue" evidence="2">
    <location>
        <position position="1"/>
    </location>
</feature>
<sequence>CSDGLRHVVPSPSRHVTRTLVESSRPSSRPDAAPGASARVPERPPATLRRKATTVEKTLSWAAQTLPARLRERQHRPRTGRKARGGFHWTAGRGWKRKRKTDAWMVVVARQTCARVLSAAVASQKKQ</sequence>
<feature type="compositionally biased region" description="Low complexity" evidence="1">
    <location>
        <begin position="23"/>
        <end position="39"/>
    </location>
</feature>
<feature type="compositionally biased region" description="Basic residues" evidence="1">
    <location>
        <begin position="72"/>
        <end position="85"/>
    </location>
</feature>
<dbReference type="AlphaFoldDB" id="A0A162N3R2"/>
<proteinExistence type="predicted"/>
<dbReference type="EMBL" id="LFIW01000612">
    <property type="protein sequence ID" value="KZL85504.1"/>
    <property type="molecule type" value="Genomic_DNA"/>
</dbReference>
<dbReference type="Proteomes" id="UP000076584">
    <property type="component" value="Unassembled WGS sequence"/>
</dbReference>
<keyword evidence="3" id="KW-1185">Reference proteome</keyword>
<gene>
    <name evidence="2" type="ORF">CI238_10985</name>
</gene>
<name>A0A162N3R2_COLIC</name>
<evidence type="ECO:0000313" key="2">
    <source>
        <dbReference type="EMBL" id="KZL85504.1"/>
    </source>
</evidence>
<feature type="non-terminal residue" evidence="2">
    <location>
        <position position="127"/>
    </location>
</feature>
<accession>A0A162N3R2</accession>
<organism evidence="2 3">
    <name type="scientific">Colletotrichum incanum</name>
    <name type="common">Soybean anthracnose fungus</name>
    <dbReference type="NCBI Taxonomy" id="1573173"/>
    <lineage>
        <taxon>Eukaryota</taxon>
        <taxon>Fungi</taxon>
        <taxon>Dikarya</taxon>
        <taxon>Ascomycota</taxon>
        <taxon>Pezizomycotina</taxon>
        <taxon>Sordariomycetes</taxon>
        <taxon>Hypocreomycetidae</taxon>
        <taxon>Glomerellales</taxon>
        <taxon>Glomerellaceae</taxon>
        <taxon>Colletotrichum</taxon>
        <taxon>Colletotrichum spaethianum species complex</taxon>
    </lineage>
</organism>
<reference evidence="2 3" key="1">
    <citation type="submission" date="2015-06" db="EMBL/GenBank/DDBJ databases">
        <title>Survival trade-offs in plant roots during colonization by closely related pathogenic and mutualistic fungi.</title>
        <authorList>
            <person name="Hacquard S."/>
            <person name="Kracher B."/>
            <person name="Hiruma K."/>
            <person name="Weinman A."/>
            <person name="Muench P."/>
            <person name="Garrido Oter R."/>
            <person name="Ver Loren van Themaat E."/>
            <person name="Dallerey J.-F."/>
            <person name="Damm U."/>
            <person name="Henrissat B."/>
            <person name="Lespinet O."/>
            <person name="Thon M."/>
            <person name="Kemen E."/>
            <person name="McHardy A.C."/>
            <person name="Schulze-Lefert P."/>
            <person name="O'Connell R.J."/>
        </authorList>
    </citation>
    <scope>NUCLEOTIDE SEQUENCE [LARGE SCALE GENOMIC DNA]</scope>
    <source>
        <strain evidence="2 3">MAFF 238704</strain>
    </source>
</reference>
<feature type="region of interest" description="Disordered" evidence="1">
    <location>
        <begin position="1"/>
        <end position="53"/>
    </location>
</feature>
<comment type="caution">
    <text evidence="2">The sequence shown here is derived from an EMBL/GenBank/DDBJ whole genome shotgun (WGS) entry which is preliminary data.</text>
</comment>
<evidence type="ECO:0000313" key="3">
    <source>
        <dbReference type="Proteomes" id="UP000076584"/>
    </source>
</evidence>
<protein>
    <submittedName>
        <fullName evidence="2">Uncharacterized protein</fullName>
    </submittedName>
</protein>
<feature type="region of interest" description="Disordered" evidence="1">
    <location>
        <begin position="68"/>
        <end position="94"/>
    </location>
</feature>